<evidence type="ECO:0000256" key="5">
    <source>
        <dbReference type="ARBA" id="ARBA00025719"/>
    </source>
</evidence>
<protein>
    <submittedName>
        <fullName evidence="10">Peroxiredoxin-6</fullName>
    </submittedName>
</protein>
<dbReference type="GO" id="GO:0005739">
    <property type="term" value="C:mitochondrion"/>
    <property type="evidence" value="ECO:0007669"/>
    <property type="project" value="TreeGrafter"/>
</dbReference>
<dbReference type="OMA" id="HGPMNIP"/>
<accession>A0A1S3KCL4</accession>
<feature type="active site" description="Cysteine sulfenic acid (-SOH) intermediate; for peroxidase activity" evidence="7">
    <location>
        <position position="44"/>
    </location>
</feature>
<dbReference type="STRING" id="7574.A0A1S3KCL4"/>
<dbReference type="Gene3D" id="3.40.30.10">
    <property type="entry name" value="Glutaredoxin"/>
    <property type="match status" value="1"/>
</dbReference>
<evidence type="ECO:0000256" key="3">
    <source>
        <dbReference type="ARBA" id="ARBA00023002"/>
    </source>
</evidence>
<dbReference type="GeneID" id="106180792"/>
<keyword evidence="2 6" id="KW-0049">Antioxidant</keyword>
<dbReference type="Pfam" id="PF10417">
    <property type="entry name" value="1-cysPrx_C"/>
    <property type="match status" value="1"/>
</dbReference>
<dbReference type="PIRSF" id="PIRSF000239">
    <property type="entry name" value="AHPC"/>
    <property type="match status" value="1"/>
</dbReference>
<dbReference type="InterPro" id="IPR013766">
    <property type="entry name" value="Thioredoxin_domain"/>
</dbReference>
<dbReference type="InterPro" id="IPR036249">
    <property type="entry name" value="Thioredoxin-like_sf"/>
</dbReference>
<evidence type="ECO:0000313" key="9">
    <source>
        <dbReference type="Proteomes" id="UP000085678"/>
    </source>
</evidence>
<keyword evidence="3 6" id="KW-0560">Oxidoreductase</keyword>
<gene>
    <name evidence="10" type="primary">LOC106180792</name>
</gene>
<reference evidence="10" key="1">
    <citation type="submission" date="2025-08" db="UniProtKB">
        <authorList>
            <consortium name="RefSeq"/>
        </authorList>
    </citation>
    <scope>IDENTIFICATION</scope>
    <source>
        <tissue evidence="10">Gonads</tissue>
    </source>
</reference>
<dbReference type="Proteomes" id="UP000085678">
    <property type="component" value="Unplaced"/>
</dbReference>
<keyword evidence="4 6" id="KW-0676">Redox-active center</keyword>
<evidence type="ECO:0000313" key="10">
    <source>
        <dbReference type="RefSeq" id="XP_013420373.1"/>
    </source>
</evidence>
<feature type="domain" description="Thioredoxin" evidence="8">
    <location>
        <begin position="2"/>
        <end position="164"/>
    </location>
</feature>
<keyword evidence="9" id="KW-1185">Reference proteome</keyword>
<dbReference type="RefSeq" id="XP_013420373.1">
    <property type="nucleotide sequence ID" value="XM_013564919.1"/>
</dbReference>
<dbReference type="InParanoid" id="A0A1S3KCL4"/>
<sequence length="219" mass="24331">MVNLGDVFPNFDAKTTHGDFKFHDWIGDSWAILFSHPADYTPVCTTELGRVTKLVPEFNKRGVKLIALSCDNVESHKGWIEDIKSYMKDQGDFPYPIISDSDRSLAVSLGMVDPAEKDAAGLPLTCRAVFIIGPDKKLKLSMLYPATTGRNFTEILRVVDSLQLTVNQKVATPADWVNGGDCMVLPTIKEDEAAKLFPNHKTIPVPSKKPYLRITPQPK</sequence>
<name>A0A1S3KCL4_LINAN</name>
<dbReference type="AlphaFoldDB" id="A0A1S3KCL4"/>
<dbReference type="GO" id="GO:0051920">
    <property type="term" value="F:peroxiredoxin activity"/>
    <property type="evidence" value="ECO:0007669"/>
    <property type="project" value="InterPro"/>
</dbReference>
<dbReference type="PROSITE" id="PS51352">
    <property type="entry name" value="THIOREDOXIN_2"/>
    <property type="match status" value="1"/>
</dbReference>
<dbReference type="InterPro" id="IPR000866">
    <property type="entry name" value="AhpC/TSA"/>
</dbReference>
<organism evidence="9 10">
    <name type="scientific">Lingula anatina</name>
    <name type="common">Brachiopod</name>
    <name type="synonym">Lingula unguis</name>
    <dbReference type="NCBI Taxonomy" id="7574"/>
    <lineage>
        <taxon>Eukaryota</taxon>
        <taxon>Metazoa</taxon>
        <taxon>Spiralia</taxon>
        <taxon>Lophotrochozoa</taxon>
        <taxon>Brachiopoda</taxon>
        <taxon>Linguliformea</taxon>
        <taxon>Lingulata</taxon>
        <taxon>Lingulida</taxon>
        <taxon>Linguloidea</taxon>
        <taxon>Lingulidae</taxon>
        <taxon>Lingula</taxon>
    </lineage>
</organism>
<dbReference type="OrthoDB" id="2996783at2759"/>
<dbReference type="FunFam" id="3.30.1020.10:FF:000001">
    <property type="entry name" value="1-Cys peroxiredoxin"/>
    <property type="match status" value="1"/>
</dbReference>
<dbReference type="FunFam" id="3.40.30.10:FF:000011">
    <property type="entry name" value="Peroxiredoxin PRX1"/>
    <property type="match status" value="1"/>
</dbReference>
<evidence type="ECO:0000256" key="4">
    <source>
        <dbReference type="ARBA" id="ARBA00023284"/>
    </source>
</evidence>
<comment type="function">
    <text evidence="6">Thiol-specific peroxidase that catalyzes the reduction of hydrogen peroxide and organic hydroperoxides to water and alcohols, respectively.</text>
</comment>
<keyword evidence="1 6" id="KW-0575">Peroxidase</keyword>
<comment type="similarity">
    <text evidence="5">Belongs to the peroxiredoxin family. Prx6 subfamily.</text>
</comment>
<dbReference type="InterPro" id="IPR024706">
    <property type="entry name" value="Peroxiredoxin_AhpC-typ"/>
</dbReference>
<dbReference type="Gene3D" id="3.30.1020.10">
    <property type="entry name" value="Antioxidant, Horf6, Chain A, domain2"/>
    <property type="match status" value="1"/>
</dbReference>
<dbReference type="SUPFAM" id="SSF52833">
    <property type="entry name" value="Thioredoxin-like"/>
    <property type="match status" value="1"/>
</dbReference>
<proteinExistence type="inferred from homology"/>
<dbReference type="Pfam" id="PF00578">
    <property type="entry name" value="AhpC-TSA"/>
    <property type="match status" value="1"/>
</dbReference>
<dbReference type="GO" id="GO:0045454">
    <property type="term" value="P:cell redox homeostasis"/>
    <property type="evidence" value="ECO:0007669"/>
    <property type="project" value="TreeGrafter"/>
</dbReference>
<evidence type="ECO:0000256" key="6">
    <source>
        <dbReference type="PIRNR" id="PIRNR000239"/>
    </source>
</evidence>
<dbReference type="KEGG" id="lak:106180792"/>
<dbReference type="FunCoup" id="A0A1S3KCL4">
    <property type="interactions" value="535"/>
</dbReference>
<evidence type="ECO:0000259" key="8">
    <source>
        <dbReference type="PROSITE" id="PS51352"/>
    </source>
</evidence>
<dbReference type="CDD" id="cd03016">
    <property type="entry name" value="PRX_1cys"/>
    <property type="match status" value="1"/>
</dbReference>
<dbReference type="PANTHER" id="PTHR43503">
    <property type="entry name" value="MCG48959-RELATED"/>
    <property type="match status" value="1"/>
</dbReference>
<evidence type="ECO:0000256" key="2">
    <source>
        <dbReference type="ARBA" id="ARBA00022862"/>
    </source>
</evidence>
<evidence type="ECO:0000256" key="1">
    <source>
        <dbReference type="ARBA" id="ARBA00022559"/>
    </source>
</evidence>
<dbReference type="InterPro" id="IPR019479">
    <property type="entry name" value="Peroxiredoxin_C"/>
</dbReference>
<evidence type="ECO:0000256" key="7">
    <source>
        <dbReference type="PIRSR" id="PIRSR000239-1"/>
    </source>
</evidence>
<dbReference type="InterPro" id="IPR045020">
    <property type="entry name" value="PRX_1cys"/>
</dbReference>
<dbReference type="PANTHER" id="PTHR43503:SF4">
    <property type="entry name" value="PEROXIREDOXIN-6"/>
    <property type="match status" value="1"/>
</dbReference>
<dbReference type="GO" id="GO:0005829">
    <property type="term" value="C:cytosol"/>
    <property type="evidence" value="ECO:0007669"/>
    <property type="project" value="TreeGrafter"/>
</dbReference>